<comment type="caution">
    <text evidence="1">The sequence shown here is derived from an EMBL/GenBank/DDBJ whole genome shotgun (WGS) entry which is preliminary data.</text>
</comment>
<reference evidence="1 2" key="1">
    <citation type="journal article" date="2012" name="Genome Biol.">
        <title>Sequencing three crocodilian genomes to illuminate the evolution of archosaurs and amniotes.</title>
        <authorList>
            <person name="St John J.A."/>
            <person name="Braun E.L."/>
            <person name="Isberg S.R."/>
            <person name="Miles L.G."/>
            <person name="Chong A.Y."/>
            <person name="Gongora J."/>
            <person name="Dalzell P."/>
            <person name="Moran C."/>
            <person name="Bed'hom B."/>
            <person name="Abzhanov A."/>
            <person name="Burgess S.C."/>
            <person name="Cooksey A.M."/>
            <person name="Castoe T.A."/>
            <person name="Crawford N.G."/>
            <person name="Densmore L.D."/>
            <person name="Drew J.C."/>
            <person name="Edwards S.V."/>
            <person name="Faircloth B.C."/>
            <person name="Fujita M.K."/>
            <person name="Greenwold M.J."/>
            <person name="Hoffmann F.G."/>
            <person name="Howard J.M."/>
            <person name="Iguchi T."/>
            <person name="Janes D.E."/>
            <person name="Khan S.Y."/>
            <person name="Kohno S."/>
            <person name="de Koning A.J."/>
            <person name="Lance S.L."/>
            <person name="McCarthy F.M."/>
            <person name="McCormack J.E."/>
            <person name="Merchant M.E."/>
            <person name="Peterson D.G."/>
            <person name="Pollock D.D."/>
            <person name="Pourmand N."/>
            <person name="Raney B.J."/>
            <person name="Roessler K.A."/>
            <person name="Sanford J.R."/>
            <person name="Sawyer R.H."/>
            <person name="Schmidt C.J."/>
            <person name="Triplett E.W."/>
            <person name="Tuberville T.D."/>
            <person name="Venegas-Anaya M."/>
            <person name="Howard J.T."/>
            <person name="Jarvis E.D."/>
            <person name="Guillette L.J.Jr."/>
            <person name="Glenn T.C."/>
            <person name="Green R.E."/>
            <person name="Ray D.A."/>
        </authorList>
    </citation>
    <scope>NUCLEOTIDE SEQUENCE [LARGE SCALE GENOMIC DNA]</scope>
    <source>
        <strain evidence="1">KSC_2009_1</strain>
    </source>
</reference>
<dbReference type="AlphaFoldDB" id="A0A151NYC7"/>
<keyword evidence="2" id="KW-1185">Reference proteome</keyword>
<gene>
    <name evidence="1" type="ORF">Y1Q_0006358</name>
</gene>
<name>A0A151NYC7_ALLMI</name>
<evidence type="ECO:0000313" key="2">
    <source>
        <dbReference type="Proteomes" id="UP000050525"/>
    </source>
</evidence>
<organism evidence="1 2">
    <name type="scientific">Alligator mississippiensis</name>
    <name type="common">American alligator</name>
    <dbReference type="NCBI Taxonomy" id="8496"/>
    <lineage>
        <taxon>Eukaryota</taxon>
        <taxon>Metazoa</taxon>
        <taxon>Chordata</taxon>
        <taxon>Craniata</taxon>
        <taxon>Vertebrata</taxon>
        <taxon>Euteleostomi</taxon>
        <taxon>Archelosauria</taxon>
        <taxon>Archosauria</taxon>
        <taxon>Crocodylia</taxon>
        <taxon>Alligatoridae</taxon>
        <taxon>Alligatorinae</taxon>
        <taxon>Alligator</taxon>
    </lineage>
</organism>
<dbReference type="Proteomes" id="UP000050525">
    <property type="component" value="Unassembled WGS sequence"/>
</dbReference>
<proteinExistence type="predicted"/>
<protein>
    <submittedName>
        <fullName evidence="1">Uncharacterized protein</fullName>
    </submittedName>
</protein>
<accession>A0A151NYC7</accession>
<evidence type="ECO:0000313" key="1">
    <source>
        <dbReference type="EMBL" id="KYO41599.1"/>
    </source>
</evidence>
<dbReference type="EMBL" id="AKHW03001628">
    <property type="protein sequence ID" value="KYO41599.1"/>
    <property type="molecule type" value="Genomic_DNA"/>
</dbReference>
<sequence>MPGDGVCRGETAQQCPQALAKVTSPAIWTSLRPFSAAERVAEILVMKSCYLLTPHPREHSWEEAEQQTAS</sequence>